<proteinExistence type="predicted"/>
<evidence type="ECO:0000256" key="1">
    <source>
        <dbReference type="SAM" id="Phobius"/>
    </source>
</evidence>
<comment type="caution">
    <text evidence="2">The sequence shown here is derived from an EMBL/GenBank/DDBJ whole genome shotgun (WGS) entry which is preliminary data.</text>
</comment>
<keyword evidence="1" id="KW-0472">Membrane</keyword>
<keyword evidence="1" id="KW-0812">Transmembrane</keyword>
<organism evidence="2">
    <name type="scientific">marine sediment metagenome</name>
    <dbReference type="NCBI Taxonomy" id="412755"/>
    <lineage>
        <taxon>unclassified sequences</taxon>
        <taxon>metagenomes</taxon>
        <taxon>ecological metagenomes</taxon>
    </lineage>
</organism>
<name>A0A0F8YDQ6_9ZZZZ</name>
<protein>
    <submittedName>
        <fullName evidence="2">Uncharacterized protein</fullName>
    </submittedName>
</protein>
<dbReference type="AlphaFoldDB" id="A0A0F8YDQ6"/>
<gene>
    <name evidence="2" type="ORF">LCGC14_2832190</name>
</gene>
<feature type="transmembrane region" description="Helical" evidence="1">
    <location>
        <begin position="187"/>
        <end position="204"/>
    </location>
</feature>
<evidence type="ECO:0000313" key="2">
    <source>
        <dbReference type="EMBL" id="KKK79567.1"/>
    </source>
</evidence>
<dbReference type="EMBL" id="LAZR01053968">
    <property type="protein sequence ID" value="KKK79567.1"/>
    <property type="molecule type" value="Genomic_DNA"/>
</dbReference>
<feature type="transmembrane region" description="Helical" evidence="1">
    <location>
        <begin position="82"/>
        <end position="100"/>
    </location>
</feature>
<keyword evidence="1" id="KW-1133">Transmembrane helix</keyword>
<accession>A0A0F8YDQ6</accession>
<reference evidence="2" key="1">
    <citation type="journal article" date="2015" name="Nature">
        <title>Complex archaea that bridge the gap between prokaryotes and eukaryotes.</title>
        <authorList>
            <person name="Spang A."/>
            <person name="Saw J.H."/>
            <person name="Jorgensen S.L."/>
            <person name="Zaremba-Niedzwiedzka K."/>
            <person name="Martijn J."/>
            <person name="Lind A.E."/>
            <person name="van Eijk R."/>
            <person name="Schleper C."/>
            <person name="Guy L."/>
            <person name="Ettema T.J."/>
        </authorList>
    </citation>
    <scope>NUCLEOTIDE SEQUENCE</scope>
</reference>
<feature type="transmembrane region" description="Helical" evidence="1">
    <location>
        <begin position="106"/>
        <end position="126"/>
    </location>
</feature>
<sequence>MDFINCNFTEIKGRYVFFDETEYSEDLKKGDLKEGEESRNRLRQIEELYRAMKEQSRAKNNMYDYPYWHMSEKEMQRKRTPFWSFNGLLLNAYHLVSGYGEEPKRAAWWLFGFIVAAIIAISSFGIKDSDNNLYKAEGIRFEHARGHSYYLKLDQFPTTALYALETLTYVKTPEFTPANNKTRTARLLGRIFTTLQFTLFAFALRNRFRR</sequence>